<comment type="pathway">
    <text evidence="2">Protein modification; protein glycosylation.</text>
</comment>
<dbReference type="PANTHER" id="PTHR19297">
    <property type="entry name" value="GLYCOSYLTRANSFERASE 14 FAMILY MEMBER"/>
    <property type="match status" value="1"/>
</dbReference>
<dbReference type="InterPro" id="IPR003406">
    <property type="entry name" value="Glyco_trans_14"/>
</dbReference>
<keyword evidence="8" id="KW-0472">Membrane</keyword>
<keyword evidence="4" id="KW-0808">Transferase</keyword>
<dbReference type="Proteomes" id="UP000274756">
    <property type="component" value="Unassembled WGS sequence"/>
</dbReference>
<accession>A0A3P7PVQ8</accession>
<dbReference type="OrthoDB" id="2019572at2759"/>
<evidence type="ECO:0000256" key="7">
    <source>
        <dbReference type="ARBA" id="ARBA00022989"/>
    </source>
</evidence>
<reference evidence="11 12" key="1">
    <citation type="submission" date="2018-11" db="EMBL/GenBank/DDBJ databases">
        <authorList>
            <consortium name="Pathogen Informatics"/>
        </authorList>
    </citation>
    <scope>NUCLEOTIDE SEQUENCE [LARGE SCALE GENOMIC DNA]</scope>
</reference>
<name>A0A3P7PVQ8_DRAME</name>
<keyword evidence="5" id="KW-0812">Transmembrane</keyword>
<dbReference type="GO" id="GO:0016020">
    <property type="term" value="C:membrane"/>
    <property type="evidence" value="ECO:0007669"/>
    <property type="project" value="UniProtKB-SubCell"/>
</dbReference>
<evidence type="ECO:0000256" key="9">
    <source>
        <dbReference type="ARBA" id="ARBA00023180"/>
    </source>
</evidence>
<evidence type="ECO:0000256" key="5">
    <source>
        <dbReference type="ARBA" id="ARBA00022692"/>
    </source>
</evidence>
<evidence type="ECO:0000313" key="11">
    <source>
        <dbReference type="EMBL" id="VDN59010.1"/>
    </source>
</evidence>
<keyword evidence="12" id="KW-1185">Reference proteome</keyword>
<keyword evidence="7" id="KW-1133">Transmembrane helix</keyword>
<evidence type="ECO:0000256" key="8">
    <source>
        <dbReference type="ARBA" id="ARBA00023136"/>
    </source>
</evidence>
<comment type="similarity">
    <text evidence="10">Belongs to the glycosyltransferase 14 family.</text>
</comment>
<evidence type="ECO:0000256" key="1">
    <source>
        <dbReference type="ARBA" id="ARBA00004606"/>
    </source>
</evidence>
<dbReference type="STRING" id="318479.A0A3P7PVQ8"/>
<evidence type="ECO:0000256" key="10">
    <source>
        <dbReference type="ARBA" id="ARBA00038150"/>
    </source>
</evidence>
<dbReference type="PANTHER" id="PTHR19297:SF185">
    <property type="entry name" value="BETA-1,3-GALACTOSYL-O-GLYCOSYL-GLYCOPROTEIN BETA-1,6-N-ACETYLGLUCOSAMINYLTRANSFERASE 3"/>
    <property type="match status" value="1"/>
</dbReference>
<evidence type="ECO:0000256" key="6">
    <source>
        <dbReference type="ARBA" id="ARBA00022968"/>
    </source>
</evidence>
<evidence type="ECO:0000256" key="4">
    <source>
        <dbReference type="ARBA" id="ARBA00022679"/>
    </source>
</evidence>
<dbReference type="GO" id="GO:0008375">
    <property type="term" value="F:acetylglucosaminyltransferase activity"/>
    <property type="evidence" value="ECO:0007669"/>
    <property type="project" value="TreeGrafter"/>
</dbReference>
<sequence length="226" mass="26236">MPLKTNREMVRIFKRLNGSFNTEISEYQTERLEKKNKTIPFGIRLFKSSISATFSRKSANFIATDKRVLEILDFLNGTNVPDESFWATIAGNLELGMPYSFNGSKWLEIIHENKNKKQLPNIQTSNLPYYISRYQLWYDKNRCKGKIIFGSCAFGIGDLPILLRRPELVAHKLYLNLEAASFFCLFKKIRDRALDPIENFDDAKYGQLPCAKATRDFSKFKSNTQY</sequence>
<keyword evidence="9" id="KW-0325">Glycoprotein</keyword>
<keyword evidence="3" id="KW-0328">Glycosyltransferase</keyword>
<evidence type="ECO:0000313" key="12">
    <source>
        <dbReference type="Proteomes" id="UP000274756"/>
    </source>
</evidence>
<proteinExistence type="inferred from homology"/>
<comment type="subcellular location">
    <subcellularLocation>
        <location evidence="1">Membrane</location>
        <topology evidence="1">Single-pass type II membrane protein</topology>
    </subcellularLocation>
</comment>
<dbReference type="EMBL" id="UYYG01001175">
    <property type="protein sequence ID" value="VDN59010.1"/>
    <property type="molecule type" value="Genomic_DNA"/>
</dbReference>
<dbReference type="AlphaFoldDB" id="A0A3P7PVQ8"/>
<dbReference type="Pfam" id="PF02485">
    <property type="entry name" value="Branch"/>
    <property type="match status" value="1"/>
</dbReference>
<evidence type="ECO:0000256" key="3">
    <source>
        <dbReference type="ARBA" id="ARBA00022676"/>
    </source>
</evidence>
<gene>
    <name evidence="11" type="ORF">DME_LOCUS8983</name>
</gene>
<organism evidence="11 12">
    <name type="scientific">Dracunculus medinensis</name>
    <name type="common">Guinea worm</name>
    <dbReference type="NCBI Taxonomy" id="318479"/>
    <lineage>
        <taxon>Eukaryota</taxon>
        <taxon>Metazoa</taxon>
        <taxon>Ecdysozoa</taxon>
        <taxon>Nematoda</taxon>
        <taxon>Chromadorea</taxon>
        <taxon>Rhabditida</taxon>
        <taxon>Spirurina</taxon>
        <taxon>Dracunculoidea</taxon>
        <taxon>Dracunculidae</taxon>
        <taxon>Dracunculus</taxon>
    </lineage>
</organism>
<protein>
    <submittedName>
        <fullName evidence="11">Uncharacterized protein</fullName>
    </submittedName>
</protein>
<keyword evidence="6" id="KW-0735">Signal-anchor</keyword>
<evidence type="ECO:0000256" key="2">
    <source>
        <dbReference type="ARBA" id="ARBA00004922"/>
    </source>
</evidence>